<protein>
    <submittedName>
        <fullName evidence="7">ABC transporter permease</fullName>
    </submittedName>
</protein>
<sequence length="360" mass="37416">MSRQAWPLRFERRAEPSRGWQLAAPFVAVAFTLAVASLLVAWAGAPVGRAYALLIEGAFGSRFAITETLTRATPLIFTGLAAAVAFRARLFNIGAEGQLYAGALAAVAVGGLHDGTGFELATWLLFPAMIAAAMLAGALLLLGPALLKSRLGVDEVVTTLLLNFIVLLFVSMMLDGPMKDPTAMGWPQSVALQDTLQLGKLIERSRVHTGLLAALALALALWLLLQRTATGLEIRAVGANPRAAAFAGMPVGWVTVKVALMSGALAGLAGAVEVAGRTSYVTLDMSPGYGYSGIVIAMLAGLNPLGVVVAAVFVAGMLVGADSMSRSVGVPTYIADVIVAVSLIAILVTSLLAQYRCRRS</sequence>
<feature type="transmembrane region" description="Helical" evidence="6">
    <location>
        <begin position="20"/>
        <end position="43"/>
    </location>
</feature>
<evidence type="ECO:0000256" key="1">
    <source>
        <dbReference type="ARBA" id="ARBA00004651"/>
    </source>
</evidence>
<reference evidence="7" key="1">
    <citation type="submission" date="2022-05" db="EMBL/GenBank/DDBJ databases">
        <title>An RpoN-dependent PEP-CTERM gene is involved in floc formation of an Aquincola tertiaricarbonis strain.</title>
        <authorList>
            <person name="Qiu D."/>
            <person name="Xia M."/>
        </authorList>
    </citation>
    <scope>NUCLEOTIDE SEQUENCE</scope>
    <source>
        <strain evidence="7">RN12</strain>
    </source>
</reference>
<dbReference type="PANTHER" id="PTHR47089:SF1">
    <property type="entry name" value="GUANOSINE ABC TRANSPORTER PERMEASE PROTEIN NUPP"/>
    <property type="match status" value="1"/>
</dbReference>
<evidence type="ECO:0000256" key="3">
    <source>
        <dbReference type="ARBA" id="ARBA00022692"/>
    </source>
</evidence>
<evidence type="ECO:0000256" key="6">
    <source>
        <dbReference type="SAM" id="Phobius"/>
    </source>
</evidence>
<feature type="transmembrane region" description="Helical" evidence="6">
    <location>
        <begin position="124"/>
        <end position="147"/>
    </location>
</feature>
<keyword evidence="3 6" id="KW-0812">Transmembrane</keyword>
<accession>A0ABY4SAN0</accession>
<name>A0ABY4SAN0_AQUTE</name>
<dbReference type="PANTHER" id="PTHR47089">
    <property type="entry name" value="ABC TRANSPORTER, PERMEASE PROTEIN"/>
    <property type="match status" value="1"/>
</dbReference>
<comment type="subcellular location">
    <subcellularLocation>
        <location evidence="1">Cell membrane</location>
        <topology evidence="1">Multi-pass membrane protein</topology>
    </subcellularLocation>
</comment>
<evidence type="ECO:0000313" key="8">
    <source>
        <dbReference type="Proteomes" id="UP001056201"/>
    </source>
</evidence>
<dbReference type="Pfam" id="PF02653">
    <property type="entry name" value="BPD_transp_2"/>
    <property type="match status" value="1"/>
</dbReference>
<organism evidence="7 8">
    <name type="scientific">Aquincola tertiaricarbonis</name>
    <dbReference type="NCBI Taxonomy" id="391953"/>
    <lineage>
        <taxon>Bacteria</taxon>
        <taxon>Pseudomonadati</taxon>
        <taxon>Pseudomonadota</taxon>
        <taxon>Betaproteobacteria</taxon>
        <taxon>Burkholderiales</taxon>
        <taxon>Sphaerotilaceae</taxon>
        <taxon>Aquincola</taxon>
    </lineage>
</organism>
<evidence type="ECO:0000256" key="4">
    <source>
        <dbReference type="ARBA" id="ARBA00022989"/>
    </source>
</evidence>
<dbReference type="RefSeq" id="WP_250198625.1">
    <property type="nucleotide sequence ID" value="NZ_CP097636.1"/>
</dbReference>
<dbReference type="CDD" id="cd06580">
    <property type="entry name" value="TM_PBP1_transp_TpRbsC_like"/>
    <property type="match status" value="1"/>
</dbReference>
<feature type="transmembrane region" description="Helical" evidence="6">
    <location>
        <begin position="156"/>
        <end position="174"/>
    </location>
</feature>
<feature type="transmembrane region" description="Helical" evidence="6">
    <location>
        <begin position="207"/>
        <end position="225"/>
    </location>
</feature>
<feature type="transmembrane region" description="Helical" evidence="6">
    <location>
        <begin position="333"/>
        <end position="355"/>
    </location>
</feature>
<feature type="transmembrane region" description="Helical" evidence="6">
    <location>
        <begin position="63"/>
        <end position="86"/>
    </location>
</feature>
<keyword evidence="8" id="KW-1185">Reference proteome</keyword>
<proteinExistence type="predicted"/>
<dbReference type="InterPro" id="IPR001851">
    <property type="entry name" value="ABC_transp_permease"/>
</dbReference>
<keyword evidence="5 6" id="KW-0472">Membrane</keyword>
<dbReference type="EMBL" id="CP097636">
    <property type="protein sequence ID" value="URI10418.1"/>
    <property type="molecule type" value="Genomic_DNA"/>
</dbReference>
<evidence type="ECO:0000256" key="2">
    <source>
        <dbReference type="ARBA" id="ARBA00022475"/>
    </source>
</evidence>
<dbReference type="Proteomes" id="UP001056201">
    <property type="component" value="Chromosome 2"/>
</dbReference>
<feature type="transmembrane region" description="Helical" evidence="6">
    <location>
        <begin position="289"/>
        <end position="321"/>
    </location>
</feature>
<evidence type="ECO:0000256" key="5">
    <source>
        <dbReference type="ARBA" id="ARBA00023136"/>
    </source>
</evidence>
<feature type="transmembrane region" description="Helical" evidence="6">
    <location>
        <begin position="93"/>
        <end position="112"/>
    </location>
</feature>
<gene>
    <name evidence="7" type="ORF">MW290_15495</name>
</gene>
<evidence type="ECO:0000313" key="7">
    <source>
        <dbReference type="EMBL" id="URI10418.1"/>
    </source>
</evidence>
<keyword evidence="4 6" id="KW-1133">Transmembrane helix</keyword>
<keyword evidence="2" id="KW-1003">Cell membrane</keyword>